<dbReference type="Gene3D" id="1.10.150.80">
    <property type="entry name" value="HRDC domain"/>
    <property type="match status" value="1"/>
</dbReference>
<accession>A0A9D4YGZ0</accession>
<dbReference type="InterPro" id="IPR036388">
    <property type="entry name" value="WH-like_DNA-bd_sf"/>
</dbReference>
<dbReference type="GO" id="GO:0006260">
    <property type="term" value="P:DNA replication"/>
    <property type="evidence" value="ECO:0007669"/>
    <property type="project" value="InterPro"/>
</dbReference>
<proteinExistence type="predicted"/>
<gene>
    <name evidence="3" type="ORF">KIW84_024150</name>
</gene>
<dbReference type="FunFam" id="1.10.150.80:FF:000016">
    <property type="entry name" value="ATP-dependent DNA helicase"/>
    <property type="match status" value="1"/>
</dbReference>
<dbReference type="Pfam" id="PF00570">
    <property type="entry name" value="HRDC"/>
    <property type="match status" value="1"/>
</dbReference>
<dbReference type="EMBL" id="JAMSHJ010000002">
    <property type="protein sequence ID" value="KAI5438304.1"/>
    <property type="molecule type" value="Genomic_DNA"/>
</dbReference>
<dbReference type="InterPro" id="IPR044876">
    <property type="entry name" value="HRDC_dom_sf"/>
</dbReference>
<comment type="caution">
    <text evidence="3">The sequence shown here is derived from an EMBL/GenBank/DDBJ whole genome shotgun (WGS) entry which is preliminary data.</text>
</comment>
<dbReference type="InterPro" id="IPR018982">
    <property type="entry name" value="RQC_domain"/>
</dbReference>
<evidence type="ECO:0000313" key="3">
    <source>
        <dbReference type="EMBL" id="KAI5438304.1"/>
    </source>
</evidence>
<protein>
    <submittedName>
        <fullName evidence="3">Mediator of RNA polymerase II transcription subunit 34, variant 3</fullName>
    </submittedName>
</protein>
<dbReference type="Gene3D" id="1.10.10.10">
    <property type="entry name" value="Winged helix-like DNA-binding domain superfamily/Winged helix DNA-binding domain"/>
    <property type="match status" value="1"/>
</dbReference>
<dbReference type="InterPro" id="IPR002121">
    <property type="entry name" value="HRDC_dom"/>
</dbReference>
<dbReference type="PROSITE" id="PS50967">
    <property type="entry name" value="HRDC"/>
    <property type="match status" value="1"/>
</dbReference>
<organism evidence="3 4">
    <name type="scientific">Pisum sativum</name>
    <name type="common">Garden pea</name>
    <name type="synonym">Lathyrus oleraceus</name>
    <dbReference type="NCBI Taxonomy" id="3888"/>
    <lineage>
        <taxon>Eukaryota</taxon>
        <taxon>Viridiplantae</taxon>
        <taxon>Streptophyta</taxon>
        <taxon>Embryophyta</taxon>
        <taxon>Tracheophyta</taxon>
        <taxon>Spermatophyta</taxon>
        <taxon>Magnoliopsida</taxon>
        <taxon>eudicotyledons</taxon>
        <taxon>Gunneridae</taxon>
        <taxon>Pentapetalae</taxon>
        <taxon>rosids</taxon>
        <taxon>fabids</taxon>
        <taxon>Fabales</taxon>
        <taxon>Fabaceae</taxon>
        <taxon>Papilionoideae</taxon>
        <taxon>50 kb inversion clade</taxon>
        <taxon>NPAAA clade</taxon>
        <taxon>Hologalegina</taxon>
        <taxon>IRL clade</taxon>
        <taxon>Fabeae</taxon>
        <taxon>Lathyrus</taxon>
    </lineage>
</organism>
<dbReference type="GO" id="GO:0006281">
    <property type="term" value="P:DNA repair"/>
    <property type="evidence" value="ECO:0007669"/>
    <property type="project" value="InterPro"/>
</dbReference>
<feature type="region of interest" description="Disordered" evidence="1">
    <location>
        <begin position="1"/>
        <end position="23"/>
    </location>
</feature>
<dbReference type="AlphaFoldDB" id="A0A9D4YGZ0"/>
<dbReference type="GO" id="GO:0043138">
    <property type="term" value="F:3'-5' DNA helicase activity"/>
    <property type="evidence" value="ECO:0007669"/>
    <property type="project" value="InterPro"/>
</dbReference>
<reference evidence="3 4" key="1">
    <citation type="journal article" date="2022" name="Nat. Genet.">
        <title>Improved pea reference genome and pan-genome highlight genomic features and evolutionary characteristics.</title>
        <authorList>
            <person name="Yang T."/>
            <person name="Liu R."/>
            <person name="Luo Y."/>
            <person name="Hu S."/>
            <person name="Wang D."/>
            <person name="Wang C."/>
            <person name="Pandey M.K."/>
            <person name="Ge S."/>
            <person name="Xu Q."/>
            <person name="Li N."/>
            <person name="Li G."/>
            <person name="Huang Y."/>
            <person name="Saxena R.K."/>
            <person name="Ji Y."/>
            <person name="Li M."/>
            <person name="Yan X."/>
            <person name="He Y."/>
            <person name="Liu Y."/>
            <person name="Wang X."/>
            <person name="Xiang C."/>
            <person name="Varshney R.K."/>
            <person name="Ding H."/>
            <person name="Gao S."/>
            <person name="Zong X."/>
        </authorList>
    </citation>
    <scope>NUCLEOTIDE SEQUENCE [LARGE SCALE GENOMIC DNA]</scope>
    <source>
        <strain evidence="3 4">cv. Zhongwan 6</strain>
    </source>
</reference>
<sequence length="235" mass="26455">MGSSKISTRKNAECRKKKKDDRGTLRGLFSPRVQIQWNIFPPSPMIGTPSFMELFLGSDLKREEMEQLILHLLLERVLKEEFQHTAYSTNAYITVGPLAKQILQGKKTVKLEVSTEQKTKASERLKRSLGSSGLELKLDELRKELSSLHGGILPHSVLSTQQISLLCSQKPNSLEQLEKVIGKLKTGKYGNKILEQIVNYSDFKLTDEQASDGRAAKRSKTKKNLVLIETSEDEA</sequence>
<dbReference type="Proteomes" id="UP001058974">
    <property type="component" value="Chromosome 2"/>
</dbReference>
<name>A0A9D4YGZ0_PEA</name>
<feature type="compositionally biased region" description="Basic and acidic residues" evidence="1">
    <location>
        <begin position="10"/>
        <end position="23"/>
    </location>
</feature>
<dbReference type="Gramene" id="Psat02G0415000-T3">
    <property type="protein sequence ID" value="KAI5438304.1"/>
    <property type="gene ID" value="KIW84_024150"/>
</dbReference>
<evidence type="ECO:0000313" key="4">
    <source>
        <dbReference type="Proteomes" id="UP001058974"/>
    </source>
</evidence>
<keyword evidence="4" id="KW-1185">Reference proteome</keyword>
<evidence type="ECO:0000259" key="2">
    <source>
        <dbReference type="PROSITE" id="PS50967"/>
    </source>
</evidence>
<feature type="domain" description="HRDC" evidence="2">
    <location>
        <begin position="128"/>
        <end position="207"/>
    </location>
</feature>
<dbReference type="GO" id="GO:0003676">
    <property type="term" value="F:nucleic acid binding"/>
    <property type="evidence" value="ECO:0007669"/>
    <property type="project" value="InterPro"/>
</dbReference>
<evidence type="ECO:0000256" key="1">
    <source>
        <dbReference type="SAM" id="MobiDB-lite"/>
    </source>
</evidence>
<dbReference type="Pfam" id="PF09382">
    <property type="entry name" value="RQC"/>
    <property type="match status" value="1"/>
</dbReference>